<dbReference type="InterPro" id="IPR053216">
    <property type="entry name" value="Appressorial_penetr-assoc"/>
</dbReference>
<accession>A0A9P7Z557</accession>
<dbReference type="AlphaFoldDB" id="A0A9P7Z557"/>
<dbReference type="OrthoDB" id="2153847at2759"/>
<gene>
    <name evidence="1" type="ORF">BJ878DRAFT_333317</name>
</gene>
<dbReference type="PANTHER" id="PTHR34587:SF1">
    <property type="entry name" value="CIRCUMSPOROZOITE PROTEIN"/>
    <property type="match status" value="1"/>
</dbReference>
<reference evidence="1" key="1">
    <citation type="journal article" date="2021" name="IMA Fungus">
        <title>Genomic characterization of three marine fungi, including Emericellopsis atlantica sp. nov. with signatures of a generalist lifestyle and marine biomass degradation.</title>
        <authorList>
            <person name="Hagestad O.C."/>
            <person name="Hou L."/>
            <person name="Andersen J.H."/>
            <person name="Hansen E.H."/>
            <person name="Altermark B."/>
            <person name="Li C."/>
            <person name="Kuhnert E."/>
            <person name="Cox R.J."/>
            <person name="Crous P.W."/>
            <person name="Spatafora J.W."/>
            <person name="Lail K."/>
            <person name="Amirebrahimi M."/>
            <person name="Lipzen A."/>
            <person name="Pangilinan J."/>
            <person name="Andreopoulos W."/>
            <person name="Hayes R.D."/>
            <person name="Ng V."/>
            <person name="Grigoriev I.V."/>
            <person name="Jackson S.A."/>
            <person name="Sutton T.D.S."/>
            <person name="Dobson A.D.W."/>
            <person name="Rama T."/>
        </authorList>
    </citation>
    <scope>NUCLEOTIDE SEQUENCE</scope>
    <source>
        <strain evidence="1">TRa3180A</strain>
    </source>
</reference>
<proteinExistence type="predicted"/>
<evidence type="ECO:0000313" key="1">
    <source>
        <dbReference type="EMBL" id="KAG9245794.1"/>
    </source>
</evidence>
<keyword evidence="2" id="KW-1185">Reference proteome</keyword>
<comment type="caution">
    <text evidence="1">The sequence shown here is derived from an EMBL/GenBank/DDBJ whole genome shotgun (WGS) entry which is preliminary data.</text>
</comment>
<dbReference type="PANTHER" id="PTHR34587">
    <property type="entry name" value="VWFA DOMAIN-CONTAINING PROTEIN"/>
    <property type="match status" value="1"/>
</dbReference>
<protein>
    <submittedName>
        <fullName evidence="1">Uncharacterized protein</fullName>
    </submittedName>
</protein>
<organism evidence="1 2">
    <name type="scientific">Calycina marina</name>
    <dbReference type="NCBI Taxonomy" id="1763456"/>
    <lineage>
        <taxon>Eukaryota</taxon>
        <taxon>Fungi</taxon>
        <taxon>Dikarya</taxon>
        <taxon>Ascomycota</taxon>
        <taxon>Pezizomycotina</taxon>
        <taxon>Leotiomycetes</taxon>
        <taxon>Helotiales</taxon>
        <taxon>Pezizellaceae</taxon>
        <taxon>Calycina</taxon>
    </lineage>
</organism>
<dbReference type="EMBL" id="MU253830">
    <property type="protein sequence ID" value="KAG9245794.1"/>
    <property type="molecule type" value="Genomic_DNA"/>
</dbReference>
<sequence length="388" mass="38419">MKYETATALIAFFGMASAMPRFQRREVPQEHSHEKFLTSVRASLALNNPAGIADPVFGLLGDAAATGNCGTITDLECCHQATADQAFSNAKAAGDVTAMTDALVFAAIERNTGGVGVASVLCTSITATNPEIAALTQHQDPASSGATEGNKAITLELAKQIASIGGDPQTALESGTFAAGDTSDSTGRGNACDDTDDAEGCIFTQNLLVEDATPAEISAAVAGVAASTEAVTAAATDAAATTEAADAAVTTAAAAVATADSDTDACPAVVTSTVTVDAANAAATTEAAATTTAAAASSTSTTAVASGTDVNVFTGTLGSDPVPVIQSTGDRPFEVNGSTFVNAAAAIQRACAVQNNACANAVNSQQLEGSTVSDCNAQEDDCNTVNGN</sequence>
<dbReference type="Proteomes" id="UP000887226">
    <property type="component" value="Unassembled WGS sequence"/>
</dbReference>
<name>A0A9P7Z557_9HELO</name>
<evidence type="ECO:0000313" key="2">
    <source>
        <dbReference type="Proteomes" id="UP000887226"/>
    </source>
</evidence>